<dbReference type="PANTHER" id="PTHR11963">
    <property type="entry name" value="LEUCINE AMINOPEPTIDASE-RELATED"/>
    <property type="match status" value="1"/>
</dbReference>
<dbReference type="InterPro" id="IPR023042">
    <property type="entry name" value="Peptidase_M17_leu_NH2_pept"/>
</dbReference>
<evidence type="ECO:0000256" key="5">
    <source>
        <dbReference type="ARBA" id="ARBA00022670"/>
    </source>
</evidence>
<dbReference type="HAMAP" id="MF_00181">
    <property type="entry name" value="Cytosol_peptidase_M17"/>
    <property type="match status" value="1"/>
</dbReference>
<feature type="active site" evidence="8">
    <location>
        <position position="379"/>
    </location>
</feature>
<feature type="binding site" evidence="8">
    <location>
        <position position="298"/>
    </location>
    <ligand>
        <name>Mn(2+)</name>
        <dbReference type="ChEBI" id="CHEBI:29035"/>
        <label>2</label>
    </ligand>
</feature>
<evidence type="ECO:0000256" key="4">
    <source>
        <dbReference type="ARBA" id="ARBA00022438"/>
    </source>
</evidence>
<dbReference type="KEGG" id="plyc:GXP70_23820"/>
<keyword evidence="11" id="KW-1185">Reference proteome</keyword>
<dbReference type="SUPFAM" id="SSF53187">
    <property type="entry name" value="Zn-dependent exopeptidases"/>
    <property type="match status" value="1"/>
</dbReference>
<evidence type="ECO:0000256" key="3">
    <source>
        <dbReference type="ARBA" id="ARBA00009528"/>
    </source>
</evidence>
<feature type="binding site" evidence="8">
    <location>
        <position position="293"/>
    </location>
    <ligand>
        <name>Mn(2+)</name>
        <dbReference type="ChEBI" id="CHEBI:29035"/>
        <label>2</label>
    </ligand>
</feature>
<keyword evidence="8" id="KW-0479">Metal-binding</keyword>
<evidence type="ECO:0000256" key="7">
    <source>
        <dbReference type="ARBA" id="ARBA00049972"/>
    </source>
</evidence>
<dbReference type="GO" id="GO:0006508">
    <property type="term" value="P:proteolysis"/>
    <property type="evidence" value="ECO:0007669"/>
    <property type="project" value="UniProtKB-KW"/>
</dbReference>
<keyword evidence="4 8" id="KW-0031">Aminopeptidase</keyword>
<evidence type="ECO:0000256" key="2">
    <source>
        <dbReference type="ARBA" id="ARBA00000967"/>
    </source>
</evidence>
<feature type="active site" evidence="8">
    <location>
        <position position="305"/>
    </location>
</feature>
<dbReference type="GO" id="GO:0005737">
    <property type="term" value="C:cytoplasm"/>
    <property type="evidence" value="ECO:0007669"/>
    <property type="project" value="UniProtKB-SubCell"/>
</dbReference>
<evidence type="ECO:0000259" key="9">
    <source>
        <dbReference type="PROSITE" id="PS00631"/>
    </source>
</evidence>
<comment type="catalytic activity">
    <reaction evidence="2 8">
        <text>Release of an N-terminal amino acid, preferentially leucine, but not glutamic or aspartic acids.</text>
        <dbReference type="EC" id="3.4.11.10"/>
    </reaction>
</comment>
<accession>A0A6C0G022</accession>
<keyword evidence="5 8" id="KW-0645">Protease</keyword>
<dbReference type="Pfam" id="PF02789">
    <property type="entry name" value="Peptidase_M17_N"/>
    <property type="match status" value="1"/>
</dbReference>
<dbReference type="PROSITE" id="PS00631">
    <property type="entry name" value="CYTOSOL_AP"/>
    <property type="match status" value="1"/>
</dbReference>
<dbReference type="EMBL" id="CP048209">
    <property type="protein sequence ID" value="QHT62706.1"/>
    <property type="molecule type" value="Genomic_DNA"/>
</dbReference>
<gene>
    <name evidence="8" type="primary">pepA</name>
    <name evidence="10" type="ORF">GXP70_23820</name>
</gene>
<dbReference type="PRINTS" id="PR00481">
    <property type="entry name" value="LAMNOPPTDASE"/>
</dbReference>
<feature type="binding site" evidence="8">
    <location>
        <position position="377"/>
    </location>
    <ligand>
        <name>Mn(2+)</name>
        <dbReference type="ChEBI" id="CHEBI:29035"/>
        <label>1</label>
    </ligand>
</feature>
<dbReference type="CDD" id="cd00433">
    <property type="entry name" value="Peptidase_M17"/>
    <property type="match status" value="1"/>
</dbReference>
<dbReference type="NCBIfam" id="NF002073">
    <property type="entry name" value="PRK00913.1-2"/>
    <property type="match status" value="1"/>
</dbReference>
<dbReference type="InterPro" id="IPR000819">
    <property type="entry name" value="Peptidase_M17_C"/>
</dbReference>
<name>A0A6C0G022_9BACL</name>
<comment type="subcellular location">
    <subcellularLocation>
        <location evidence="8">Cytoplasm</location>
    </subcellularLocation>
</comment>
<proteinExistence type="inferred from homology"/>
<dbReference type="Gene3D" id="3.40.220.10">
    <property type="entry name" value="Leucine Aminopeptidase, subunit E, domain 1"/>
    <property type="match status" value="1"/>
</dbReference>
<evidence type="ECO:0000256" key="1">
    <source>
        <dbReference type="ARBA" id="ARBA00000135"/>
    </source>
</evidence>
<feature type="domain" description="Cytosol aminopeptidase" evidence="9">
    <location>
        <begin position="373"/>
        <end position="380"/>
    </location>
</feature>
<evidence type="ECO:0000313" key="10">
    <source>
        <dbReference type="EMBL" id="QHT62706.1"/>
    </source>
</evidence>
<dbReference type="Pfam" id="PF00883">
    <property type="entry name" value="Peptidase_M17"/>
    <property type="match status" value="1"/>
</dbReference>
<dbReference type="GO" id="GO:0070006">
    <property type="term" value="F:metalloaminopeptidase activity"/>
    <property type="evidence" value="ECO:0007669"/>
    <property type="project" value="InterPro"/>
</dbReference>
<dbReference type="AlphaFoldDB" id="A0A6C0G022"/>
<feature type="binding site" evidence="8">
    <location>
        <position position="298"/>
    </location>
    <ligand>
        <name>Mn(2+)</name>
        <dbReference type="ChEBI" id="CHEBI:29035"/>
        <label>1</label>
    </ligand>
</feature>
<dbReference type="Proteomes" id="UP000476064">
    <property type="component" value="Chromosome"/>
</dbReference>
<dbReference type="EC" id="3.4.11.10" evidence="8"/>
<sequence>MGIQFTYGPGANDAPADGFDVVVAFVSKLELNGGGPWIHDALDEAMRQHAAKELFKAEPKETLVLPTLGLYPAAHVVYVGIDPPECLTTDGLRDAAAAAAKAAKRLKAAAVKQLLPACLSGSVPEAAEGTQSLPAQAFTLKQAAQALTEGYLLGLHARKTAKRADARRQPLVASVAFEQTAALSDDEAAAAAAAEWEAGIRRGTVFAEAVMYARDLTNLPANALVPAQLADEAQRLAAGCGFDCEIIDETAAEAQGMGGLIGVGKGSVHPPRMIVIRYEGNPDDADRWGIVGKGITFDTGGISLKKGPGMEEMISDMGGAAAVLGLVKIFGELKPRCNAVFVIPTAENMPSDRAYKPGDVLTMMNGTTVEIVNTDAEGRLVLADGLTTAIRGGATKLIDVATLTGAVLVLLGSLATGSVTNDEALQQQVIAASKLAGERIWPLPPYAEFRRQLDSEAADMKNGAGRYGAASIGGLFIGAFAEDKPWVHLDIAGTAWLERDRSWEAKGGTGVMVRTLGELLAGGLDGA</sequence>
<evidence type="ECO:0000256" key="8">
    <source>
        <dbReference type="HAMAP-Rule" id="MF_00181"/>
    </source>
</evidence>
<keyword evidence="8" id="KW-0963">Cytoplasm</keyword>
<dbReference type="RefSeq" id="WP_162359137.1">
    <property type="nucleotide sequence ID" value="NZ_CP048209.1"/>
</dbReference>
<feature type="binding site" evidence="8">
    <location>
        <position position="377"/>
    </location>
    <ligand>
        <name>Mn(2+)</name>
        <dbReference type="ChEBI" id="CHEBI:29035"/>
        <label>2</label>
    </ligand>
</feature>
<dbReference type="EC" id="3.4.11.1" evidence="8"/>
<dbReference type="InterPro" id="IPR011356">
    <property type="entry name" value="Leucine_aapep/pepB"/>
</dbReference>
<evidence type="ECO:0000256" key="6">
    <source>
        <dbReference type="ARBA" id="ARBA00022801"/>
    </source>
</evidence>
<protein>
    <recommendedName>
        <fullName evidence="8">Probable cytosol aminopeptidase</fullName>
        <ecNumber evidence="8">3.4.11.1</ecNumber>
    </recommendedName>
    <alternativeName>
        <fullName evidence="8">Leucine aminopeptidase</fullName>
        <shortName evidence="8">LAP</shortName>
        <ecNumber evidence="8">3.4.11.10</ecNumber>
    </alternativeName>
    <alternativeName>
        <fullName evidence="8">Leucyl aminopeptidase</fullName>
    </alternativeName>
</protein>
<comment type="cofactor">
    <cofactor evidence="8">
        <name>Mn(2+)</name>
        <dbReference type="ChEBI" id="CHEBI:29035"/>
    </cofactor>
    <text evidence="8">Binds 2 manganese ions per subunit.</text>
</comment>
<keyword evidence="6 8" id="KW-0378">Hydrolase</keyword>
<dbReference type="PANTHER" id="PTHR11963:SF23">
    <property type="entry name" value="CYTOSOL AMINOPEPTIDASE"/>
    <property type="match status" value="1"/>
</dbReference>
<dbReference type="Gene3D" id="3.40.630.10">
    <property type="entry name" value="Zn peptidases"/>
    <property type="match status" value="1"/>
</dbReference>
<dbReference type="InterPro" id="IPR043472">
    <property type="entry name" value="Macro_dom-like"/>
</dbReference>
<reference evidence="10 11" key="1">
    <citation type="submission" date="2020-01" db="EMBL/GenBank/DDBJ databases">
        <title>Paenibacillus sp. nov., isolated from tomato rhizosphere.</title>
        <authorList>
            <person name="Weon H.-Y."/>
            <person name="Lee S.A."/>
        </authorList>
    </citation>
    <scope>NUCLEOTIDE SEQUENCE [LARGE SCALE GENOMIC DNA]</scope>
    <source>
        <strain evidence="10 11">12200R-189</strain>
    </source>
</reference>
<dbReference type="GO" id="GO:0030145">
    <property type="term" value="F:manganese ion binding"/>
    <property type="evidence" value="ECO:0007669"/>
    <property type="project" value="UniProtKB-UniRule"/>
</dbReference>
<comment type="similarity">
    <text evidence="3 8">Belongs to the peptidase M17 family.</text>
</comment>
<evidence type="ECO:0000313" key="11">
    <source>
        <dbReference type="Proteomes" id="UP000476064"/>
    </source>
</evidence>
<dbReference type="InterPro" id="IPR008283">
    <property type="entry name" value="Peptidase_M17_N"/>
</dbReference>
<feature type="binding site" evidence="8">
    <location>
        <position position="316"/>
    </location>
    <ligand>
        <name>Mn(2+)</name>
        <dbReference type="ChEBI" id="CHEBI:29035"/>
        <label>2</label>
    </ligand>
</feature>
<comment type="catalytic activity">
    <reaction evidence="1 8">
        <text>Release of an N-terminal amino acid, Xaa-|-Yaa-, in which Xaa is preferably Leu, but may be other amino acids including Pro although not Arg or Lys, and Yaa may be Pro. Amino acid amides and methyl esters are also readily hydrolyzed, but rates on arylamides are exceedingly low.</text>
        <dbReference type="EC" id="3.4.11.1"/>
    </reaction>
</comment>
<keyword evidence="8" id="KW-0464">Manganese</keyword>
<comment type="function">
    <text evidence="7 8">Presumably involved in the processing and regular turnover of intracellular proteins. Catalyzes the removal of unsubstituted N-terminal amino acids from various peptides.</text>
</comment>
<organism evidence="10 11">
    <name type="scientific">Paenibacillus lycopersici</name>
    <dbReference type="NCBI Taxonomy" id="2704462"/>
    <lineage>
        <taxon>Bacteria</taxon>
        <taxon>Bacillati</taxon>
        <taxon>Bacillota</taxon>
        <taxon>Bacilli</taxon>
        <taxon>Bacillales</taxon>
        <taxon>Paenibacillaceae</taxon>
        <taxon>Paenibacillus</taxon>
    </lineage>
</organism>
<feature type="binding site" evidence="8">
    <location>
        <position position="375"/>
    </location>
    <ligand>
        <name>Mn(2+)</name>
        <dbReference type="ChEBI" id="CHEBI:29035"/>
        <label>1</label>
    </ligand>
</feature>
<dbReference type="SUPFAM" id="SSF52949">
    <property type="entry name" value="Macro domain-like"/>
    <property type="match status" value="1"/>
</dbReference>